<evidence type="ECO:0008006" key="8">
    <source>
        <dbReference type="Google" id="ProtNLM"/>
    </source>
</evidence>
<evidence type="ECO:0000313" key="7">
    <source>
        <dbReference type="EMBL" id="KOF63351.1"/>
    </source>
</evidence>
<dbReference type="InterPro" id="IPR007593">
    <property type="entry name" value="CD225/Dispanin_fam"/>
</dbReference>
<organism evidence="7">
    <name type="scientific">Octopus bimaculoides</name>
    <name type="common">California two-spotted octopus</name>
    <dbReference type="NCBI Taxonomy" id="37653"/>
    <lineage>
        <taxon>Eukaryota</taxon>
        <taxon>Metazoa</taxon>
        <taxon>Spiralia</taxon>
        <taxon>Lophotrochozoa</taxon>
        <taxon>Mollusca</taxon>
        <taxon>Cephalopoda</taxon>
        <taxon>Coleoidea</taxon>
        <taxon>Octopodiformes</taxon>
        <taxon>Octopoda</taxon>
        <taxon>Incirrata</taxon>
        <taxon>Octopodidae</taxon>
        <taxon>Octopus</taxon>
    </lineage>
</organism>
<reference evidence="7" key="1">
    <citation type="submission" date="2015-07" db="EMBL/GenBank/DDBJ databases">
        <title>MeaNS - Measles Nucleotide Surveillance Program.</title>
        <authorList>
            <person name="Tran T."/>
            <person name="Druce J."/>
        </authorList>
    </citation>
    <scope>NUCLEOTIDE SEQUENCE</scope>
    <source>
        <strain evidence="7">UCB-OBI-ISO-001</strain>
        <tissue evidence="7">Gonad</tissue>
    </source>
</reference>
<comment type="similarity">
    <text evidence="2">Belongs to the CD225/Dispanin family.</text>
</comment>
<keyword evidence="4 6" id="KW-1133">Transmembrane helix</keyword>
<name>A0A0L8FIV2_OCTBM</name>
<sequence>MEIYSIRREVNLFVVESASPPPPPPVQQLSELQAVIILDPVPNIMCPAILATICCFLPTGIAAIIYSSRANALAENGGREDALEANAKAKRFIKISIFLGIVIFLIVIIVGTTS</sequence>
<keyword evidence="3 6" id="KW-0812">Transmembrane</keyword>
<feature type="transmembrane region" description="Helical" evidence="6">
    <location>
        <begin position="48"/>
        <end position="66"/>
    </location>
</feature>
<evidence type="ECO:0000256" key="5">
    <source>
        <dbReference type="ARBA" id="ARBA00023136"/>
    </source>
</evidence>
<evidence type="ECO:0000256" key="1">
    <source>
        <dbReference type="ARBA" id="ARBA00004370"/>
    </source>
</evidence>
<accession>A0A0L8FIV2</accession>
<evidence type="ECO:0000256" key="4">
    <source>
        <dbReference type="ARBA" id="ARBA00022989"/>
    </source>
</evidence>
<dbReference type="Pfam" id="PF04505">
    <property type="entry name" value="CD225"/>
    <property type="match status" value="1"/>
</dbReference>
<feature type="transmembrane region" description="Helical" evidence="6">
    <location>
        <begin position="92"/>
        <end position="111"/>
    </location>
</feature>
<evidence type="ECO:0000256" key="2">
    <source>
        <dbReference type="ARBA" id="ARBA00006843"/>
    </source>
</evidence>
<dbReference type="AlphaFoldDB" id="A0A0L8FIV2"/>
<dbReference type="GO" id="GO:0016020">
    <property type="term" value="C:membrane"/>
    <property type="evidence" value="ECO:0007669"/>
    <property type="project" value="UniProtKB-SubCell"/>
</dbReference>
<dbReference type="EMBL" id="KQ431100">
    <property type="protein sequence ID" value="KOF63351.1"/>
    <property type="molecule type" value="Genomic_DNA"/>
</dbReference>
<evidence type="ECO:0000256" key="3">
    <source>
        <dbReference type="ARBA" id="ARBA00022692"/>
    </source>
</evidence>
<keyword evidence="5 6" id="KW-0472">Membrane</keyword>
<evidence type="ECO:0000256" key="6">
    <source>
        <dbReference type="SAM" id="Phobius"/>
    </source>
</evidence>
<comment type="subcellular location">
    <subcellularLocation>
        <location evidence="1">Membrane</location>
    </subcellularLocation>
</comment>
<dbReference type="PANTHER" id="PTHR14948:SF25">
    <property type="entry name" value="DUF4190 DOMAIN-CONTAINING PROTEIN"/>
    <property type="match status" value="1"/>
</dbReference>
<dbReference type="KEGG" id="obi:106883198"/>
<proteinExistence type="inferred from homology"/>
<dbReference type="InterPro" id="IPR051423">
    <property type="entry name" value="CD225/Dispanin"/>
</dbReference>
<dbReference type="PANTHER" id="PTHR14948">
    <property type="entry name" value="NG5"/>
    <property type="match status" value="1"/>
</dbReference>
<protein>
    <recommendedName>
        <fullName evidence="8">Proline-rich transmembrane protein 1</fullName>
    </recommendedName>
</protein>
<gene>
    <name evidence="7" type="ORF">OCBIM_22019341mg</name>
</gene>
<dbReference type="OrthoDB" id="10038436at2759"/>